<dbReference type="InterPro" id="IPR000871">
    <property type="entry name" value="Beta-lactam_class-A"/>
</dbReference>
<accession>A0ABQ2N1N7</accession>
<dbReference type="SUPFAM" id="SSF56601">
    <property type="entry name" value="beta-lactamase/transpeptidase-like"/>
    <property type="match status" value="1"/>
</dbReference>
<dbReference type="InterPro" id="IPR045155">
    <property type="entry name" value="Beta-lactam_cat"/>
</dbReference>
<evidence type="ECO:0000313" key="3">
    <source>
        <dbReference type="Proteomes" id="UP000638043"/>
    </source>
</evidence>
<comment type="caution">
    <text evidence="2">The sequence shown here is derived from an EMBL/GenBank/DDBJ whole genome shotgun (WGS) entry which is preliminary data.</text>
</comment>
<dbReference type="EMBL" id="BMMQ01000004">
    <property type="protein sequence ID" value="GGO63461.1"/>
    <property type="molecule type" value="Genomic_DNA"/>
</dbReference>
<dbReference type="Gene3D" id="3.40.710.10">
    <property type="entry name" value="DD-peptidase/beta-lactamase superfamily"/>
    <property type="match status" value="1"/>
</dbReference>
<evidence type="ECO:0000259" key="1">
    <source>
        <dbReference type="Pfam" id="PF13354"/>
    </source>
</evidence>
<dbReference type="Gene3D" id="1.10.8.620">
    <property type="entry name" value="ORF12 helical bundle domain-like"/>
    <property type="match status" value="1"/>
</dbReference>
<sequence>MRAFVGAADGPADPLLDVASEEAAPLGSAFKLYVLLALAQEIEAGRVSWDDELTLDDTVRSLPSGELQDEPNGTVVTVREAARKMIAISDNTATDMLIHLLGRERVERAVADAGHHDPSLLEPFLSTRELFQIGWGDDATLRERWNADPGARRALVDEIAERTMEPGSVAVGGDPVWPEGLGWFASPRDLVRVHEALRALEDPAIDAILRENPGIQVSGWESVAFKGGSSLGVLTGSWLVEDADGAAYAVVLQLSTAEPAGLGAQEDAFTRLAQSAFSFLREAV</sequence>
<dbReference type="RefSeq" id="WP_188700885.1">
    <property type="nucleotide sequence ID" value="NZ_BMMQ01000004.1"/>
</dbReference>
<dbReference type="PANTHER" id="PTHR35333">
    <property type="entry name" value="BETA-LACTAMASE"/>
    <property type="match status" value="1"/>
</dbReference>
<keyword evidence="3" id="KW-1185">Reference proteome</keyword>
<feature type="domain" description="Beta-lactamase class A catalytic" evidence="1">
    <location>
        <begin position="16"/>
        <end position="197"/>
    </location>
</feature>
<name>A0ABQ2N1N7_9MICO</name>
<protein>
    <recommendedName>
        <fullName evidence="1">Beta-lactamase class A catalytic domain-containing protein</fullName>
    </recommendedName>
</protein>
<dbReference type="Proteomes" id="UP000638043">
    <property type="component" value="Unassembled WGS sequence"/>
</dbReference>
<evidence type="ECO:0000313" key="2">
    <source>
        <dbReference type="EMBL" id="GGO63461.1"/>
    </source>
</evidence>
<organism evidence="2 3">
    <name type="scientific">Microbacterium nanhaiense</name>
    <dbReference type="NCBI Taxonomy" id="1301026"/>
    <lineage>
        <taxon>Bacteria</taxon>
        <taxon>Bacillati</taxon>
        <taxon>Actinomycetota</taxon>
        <taxon>Actinomycetes</taxon>
        <taxon>Micrococcales</taxon>
        <taxon>Microbacteriaceae</taxon>
        <taxon>Microbacterium</taxon>
    </lineage>
</organism>
<proteinExistence type="predicted"/>
<dbReference type="InterPro" id="IPR012338">
    <property type="entry name" value="Beta-lactam/transpept-like"/>
</dbReference>
<dbReference type="PANTHER" id="PTHR35333:SF5">
    <property type="entry name" value="CONSERVED LIPOPROTEIN LPQF-RELATED"/>
    <property type="match status" value="1"/>
</dbReference>
<gene>
    <name evidence="2" type="ORF">GCM10010910_16070</name>
</gene>
<dbReference type="Pfam" id="PF13354">
    <property type="entry name" value="Beta-lactamase2"/>
    <property type="match status" value="1"/>
</dbReference>
<reference evidence="3" key="1">
    <citation type="journal article" date="2019" name="Int. J. Syst. Evol. Microbiol.">
        <title>The Global Catalogue of Microorganisms (GCM) 10K type strain sequencing project: providing services to taxonomists for standard genome sequencing and annotation.</title>
        <authorList>
            <consortium name="The Broad Institute Genomics Platform"/>
            <consortium name="The Broad Institute Genome Sequencing Center for Infectious Disease"/>
            <person name="Wu L."/>
            <person name="Ma J."/>
        </authorList>
    </citation>
    <scope>NUCLEOTIDE SEQUENCE [LARGE SCALE GENOMIC DNA]</scope>
    <source>
        <strain evidence="3">CGMCC 4.7181</strain>
    </source>
</reference>